<evidence type="ECO:0000259" key="1">
    <source>
        <dbReference type="Pfam" id="PF01937"/>
    </source>
</evidence>
<accession>A0A1V4QHJ6</accession>
<dbReference type="InterPro" id="IPR014444">
    <property type="entry name" value="PH1575-like"/>
</dbReference>
<name>A0A1V4QHJ6_UNCW3</name>
<dbReference type="Gene3D" id="1.10.285.20">
    <property type="entry name" value="Uncharacterised protein PF01937, DUF89, domain 2"/>
    <property type="match status" value="1"/>
</dbReference>
<protein>
    <recommendedName>
        <fullName evidence="1">Damage-control phosphatase ARMT1-like metal-binding domain-containing protein</fullName>
    </recommendedName>
</protein>
<dbReference type="Pfam" id="PF01937">
    <property type="entry name" value="ARMT1-like_dom"/>
    <property type="match status" value="1"/>
</dbReference>
<dbReference type="EMBL" id="MUKB01000011">
    <property type="protein sequence ID" value="OPX18491.1"/>
    <property type="molecule type" value="Genomic_DNA"/>
</dbReference>
<proteinExistence type="predicted"/>
<gene>
    <name evidence="2" type="ORF">BXT86_00835</name>
</gene>
<dbReference type="InterPro" id="IPR036075">
    <property type="entry name" value="ARMT-1-like_metal-bd_sf"/>
</dbReference>
<dbReference type="SUPFAM" id="SSF111321">
    <property type="entry name" value="AF1104-like"/>
    <property type="match status" value="1"/>
</dbReference>
<organism evidence="2 3">
    <name type="scientific">candidate division WOR-3 bacterium 4484_100</name>
    <dbReference type="NCBI Taxonomy" id="1936077"/>
    <lineage>
        <taxon>Bacteria</taxon>
        <taxon>Bacteria division WOR-3</taxon>
    </lineage>
</organism>
<dbReference type="AlphaFoldDB" id="A0A1V4QHJ6"/>
<reference evidence="3" key="1">
    <citation type="submission" date="2017-01" db="EMBL/GenBank/DDBJ databases">
        <title>Novel pathways for hydrocarbon cycling and metabolic interdependencies in hydrothermal sediment communities.</title>
        <authorList>
            <person name="Dombrowski N."/>
            <person name="Seitz K."/>
            <person name="Teske A."/>
            <person name="Baker B."/>
        </authorList>
    </citation>
    <scope>NUCLEOTIDE SEQUENCE [LARGE SCALE GENOMIC DNA]</scope>
</reference>
<evidence type="ECO:0000313" key="2">
    <source>
        <dbReference type="EMBL" id="OPX18491.1"/>
    </source>
</evidence>
<dbReference type="Proteomes" id="UP000191663">
    <property type="component" value="Unassembled WGS sequence"/>
</dbReference>
<dbReference type="InterPro" id="IPR002791">
    <property type="entry name" value="ARMT1-like_metal-bd"/>
</dbReference>
<evidence type="ECO:0000313" key="3">
    <source>
        <dbReference type="Proteomes" id="UP000191663"/>
    </source>
</evidence>
<comment type="caution">
    <text evidence="2">The sequence shown here is derived from an EMBL/GenBank/DDBJ whole genome shotgun (WGS) entry which is preliminary data.</text>
</comment>
<sequence length="279" mass="31542">MECIPCFFKQAIKAGSIAGLHQTDIIKVINRVALNIPKISLKSSPPEIGMVVYKSIYRVTKIKDPFKKVKKSCTRRLLDVYPEFKEKIKNSKDALYTALKFATLANAIDLGANPDFVLEEELRNFTIRDFDVCDYSEFKYALKRARNVLYIADNAGETVFDRLLIEELNRPVIYVVRENPIINDAIMEDALDAGLDKVAEIISSGCDAPGTILKLCSWKFRRIFARADLVISKGQGNYETLSNCRRQIFFLLKLKCPVIARDMGFPTGSVVLSRNRNAS</sequence>
<dbReference type="PIRSF" id="PIRSF006593">
    <property type="entry name" value="UCP006593"/>
    <property type="match status" value="1"/>
</dbReference>
<dbReference type="Gene3D" id="3.40.50.10880">
    <property type="entry name" value="Uncharacterised protein PF01937, DUF89, domain 3"/>
    <property type="match status" value="1"/>
</dbReference>
<feature type="domain" description="Damage-control phosphatase ARMT1-like metal-binding" evidence="1">
    <location>
        <begin position="2"/>
        <end position="269"/>
    </location>
</feature>